<dbReference type="Gene3D" id="3.40.50.1820">
    <property type="entry name" value="alpha/beta hydrolase"/>
    <property type="match status" value="1"/>
</dbReference>
<evidence type="ECO:0008006" key="3">
    <source>
        <dbReference type="Google" id="ProtNLM"/>
    </source>
</evidence>
<dbReference type="SUPFAM" id="SSF53474">
    <property type="entry name" value="alpha/beta-Hydrolases"/>
    <property type="match status" value="1"/>
</dbReference>
<dbReference type="Proteomes" id="UP000317303">
    <property type="component" value="Unassembled WGS sequence"/>
</dbReference>
<comment type="caution">
    <text evidence="1">The sequence shown here is derived from an EMBL/GenBank/DDBJ whole genome shotgun (WGS) entry which is preliminary data.</text>
</comment>
<reference evidence="1 2" key="1">
    <citation type="submission" date="2019-07" db="EMBL/GenBank/DDBJ databases">
        <title>R&amp;d 2014.</title>
        <authorList>
            <person name="Klenk H.-P."/>
        </authorList>
    </citation>
    <scope>NUCLEOTIDE SEQUENCE [LARGE SCALE GENOMIC DNA]</scope>
    <source>
        <strain evidence="1 2">DSM 43194</strain>
    </source>
</reference>
<organism evidence="1 2">
    <name type="scientific">Prauserella rugosa</name>
    <dbReference type="NCBI Taxonomy" id="43354"/>
    <lineage>
        <taxon>Bacteria</taxon>
        <taxon>Bacillati</taxon>
        <taxon>Actinomycetota</taxon>
        <taxon>Actinomycetes</taxon>
        <taxon>Pseudonocardiales</taxon>
        <taxon>Pseudonocardiaceae</taxon>
        <taxon>Prauserella</taxon>
    </lineage>
</organism>
<evidence type="ECO:0000313" key="1">
    <source>
        <dbReference type="EMBL" id="TWH21419.1"/>
    </source>
</evidence>
<dbReference type="InterPro" id="IPR029058">
    <property type="entry name" value="AB_hydrolase_fold"/>
</dbReference>
<dbReference type="AlphaFoldDB" id="A0A660CIK5"/>
<dbReference type="EMBL" id="VLJV01000001">
    <property type="protein sequence ID" value="TWH21419.1"/>
    <property type="molecule type" value="Genomic_DNA"/>
</dbReference>
<sequence length="117" mass="12890">MVPYVAPMSGTPYVWTPEAHRIVDDHDYVARLDGVECPSLLVVSGEEDHAEFRRDAADLVDAVRRGHPEPDAVRLAPVPDLAHPLADEPGMEPAPQRATARAVDSILTEWFRETLAV</sequence>
<evidence type="ECO:0000313" key="2">
    <source>
        <dbReference type="Proteomes" id="UP000317303"/>
    </source>
</evidence>
<keyword evidence="2" id="KW-1185">Reference proteome</keyword>
<protein>
    <recommendedName>
        <fullName evidence="3">Prolyl oligopeptidase family protein</fullName>
    </recommendedName>
</protein>
<proteinExistence type="predicted"/>
<accession>A0A660CIK5</accession>
<name>A0A660CIK5_9PSEU</name>
<gene>
    <name evidence="1" type="ORF">JD82_03283</name>
</gene>